<dbReference type="SUPFAM" id="SSF88946">
    <property type="entry name" value="Sigma2 domain of RNA polymerase sigma factors"/>
    <property type="match status" value="1"/>
</dbReference>
<dbReference type="InterPro" id="IPR014284">
    <property type="entry name" value="RNA_pol_sigma-70_dom"/>
</dbReference>
<keyword evidence="3" id="KW-0805">Transcription regulation</keyword>
<evidence type="ECO:0000256" key="5">
    <source>
        <dbReference type="ARBA" id="ARBA00023125"/>
    </source>
</evidence>
<keyword evidence="6" id="KW-0804">Transcription</keyword>
<reference evidence="10 11" key="1">
    <citation type="submission" date="2016-11" db="EMBL/GenBank/DDBJ databases">
        <authorList>
            <person name="Jaros S."/>
            <person name="Januszkiewicz K."/>
            <person name="Wedrychowicz H."/>
        </authorList>
    </citation>
    <scope>NUCLEOTIDE SEQUENCE [LARGE SCALE GENOMIC DNA]</scope>
    <source>
        <strain evidence="10 11">DSM 15692</strain>
    </source>
</reference>
<dbReference type="AlphaFoldDB" id="A0A1M4V230"/>
<evidence type="ECO:0000256" key="1">
    <source>
        <dbReference type="ARBA" id="ARBA00007788"/>
    </source>
</evidence>
<evidence type="ECO:0000313" key="11">
    <source>
        <dbReference type="Proteomes" id="UP000184128"/>
    </source>
</evidence>
<dbReference type="STRING" id="1121025.SAMN02745249_00802"/>
<keyword evidence="4" id="KW-0731">Sigma factor</keyword>
<dbReference type="GO" id="GO:0003677">
    <property type="term" value="F:DNA binding"/>
    <property type="evidence" value="ECO:0007669"/>
    <property type="project" value="UniProtKB-KW"/>
</dbReference>
<organism evidence="10 11">
    <name type="scientific">Atopostipes suicloacalis DSM 15692</name>
    <dbReference type="NCBI Taxonomy" id="1121025"/>
    <lineage>
        <taxon>Bacteria</taxon>
        <taxon>Bacillati</taxon>
        <taxon>Bacillota</taxon>
        <taxon>Bacilli</taxon>
        <taxon>Lactobacillales</taxon>
        <taxon>Carnobacteriaceae</taxon>
        <taxon>Atopostipes</taxon>
    </lineage>
</organism>
<evidence type="ECO:0000256" key="3">
    <source>
        <dbReference type="ARBA" id="ARBA00023015"/>
    </source>
</evidence>
<feature type="domain" description="RNA polymerase sigma-70 region 2" evidence="8">
    <location>
        <begin position="34"/>
        <end position="95"/>
    </location>
</feature>
<dbReference type="OrthoDB" id="1767844at2"/>
<keyword evidence="5" id="KW-0238">DNA-binding</keyword>
<dbReference type="Pfam" id="PF08281">
    <property type="entry name" value="Sigma70_r4_2"/>
    <property type="match status" value="1"/>
</dbReference>
<sequence>MRGVGHLNIPELLVMIIQSIKEDPFERLVKVSEPITYSVVNRYFFPEYEKEDLLQEARGVLLRAAEAYDINEEMPFLRYYHMCLTNCFNRLLRKNHANKRKVHLETTSLDELIEEAGPHVQGTSSNSTSPEEVAIARETYSNYLIELSPFEKEVFFLFIEGHTRSEIAEELDITLRKVQNALHRCQIKLRTAINK</sequence>
<dbReference type="InterPro" id="IPR007627">
    <property type="entry name" value="RNA_pol_sigma70_r2"/>
</dbReference>
<evidence type="ECO:0000256" key="6">
    <source>
        <dbReference type="ARBA" id="ARBA00023163"/>
    </source>
</evidence>
<dbReference type="EMBL" id="FQUF01000010">
    <property type="protein sequence ID" value="SHE62960.1"/>
    <property type="molecule type" value="Genomic_DNA"/>
</dbReference>
<evidence type="ECO:0000256" key="2">
    <source>
        <dbReference type="ARBA" id="ARBA00021245"/>
    </source>
</evidence>
<dbReference type="NCBIfam" id="TIGR02937">
    <property type="entry name" value="sigma70-ECF"/>
    <property type="match status" value="1"/>
</dbReference>
<dbReference type="Pfam" id="PF04542">
    <property type="entry name" value="Sigma70_r2"/>
    <property type="match status" value="1"/>
</dbReference>
<evidence type="ECO:0000256" key="7">
    <source>
        <dbReference type="ARBA" id="ARBA00024701"/>
    </source>
</evidence>
<dbReference type="RefSeq" id="WP_073296749.1">
    <property type="nucleotide sequence ID" value="NZ_FQUF01000010.1"/>
</dbReference>
<comment type="function">
    <text evidence="7">Sigma factors are initiation factors that promote the attachment of RNA polymerase to specific initiation sites and are then released. Sigma-S contributes to the protection against external stress, thus playing a role in cellular fitness and survival.</text>
</comment>
<evidence type="ECO:0000313" key="10">
    <source>
        <dbReference type="EMBL" id="SHE62960.1"/>
    </source>
</evidence>
<dbReference type="InterPro" id="IPR036388">
    <property type="entry name" value="WH-like_DNA-bd_sf"/>
</dbReference>
<evidence type="ECO:0000259" key="9">
    <source>
        <dbReference type="Pfam" id="PF08281"/>
    </source>
</evidence>
<dbReference type="InterPro" id="IPR039425">
    <property type="entry name" value="RNA_pol_sigma-70-like"/>
</dbReference>
<evidence type="ECO:0000259" key="8">
    <source>
        <dbReference type="Pfam" id="PF04542"/>
    </source>
</evidence>
<keyword evidence="11" id="KW-1185">Reference proteome</keyword>
<dbReference type="Gene3D" id="1.10.10.10">
    <property type="entry name" value="Winged helix-like DNA-binding domain superfamily/Winged helix DNA-binding domain"/>
    <property type="match status" value="1"/>
</dbReference>
<comment type="similarity">
    <text evidence="1">Belongs to the sigma-70 factor family.</text>
</comment>
<proteinExistence type="inferred from homology"/>
<dbReference type="PANTHER" id="PTHR43133:SF8">
    <property type="entry name" value="RNA POLYMERASE SIGMA FACTOR HI_1459-RELATED"/>
    <property type="match status" value="1"/>
</dbReference>
<dbReference type="Proteomes" id="UP000184128">
    <property type="component" value="Unassembled WGS sequence"/>
</dbReference>
<dbReference type="GO" id="GO:0016987">
    <property type="term" value="F:sigma factor activity"/>
    <property type="evidence" value="ECO:0007669"/>
    <property type="project" value="UniProtKB-KW"/>
</dbReference>
<dbReference type="Gene3D" id="1.10.1740.10">
    <property type="match status" value="1"/>
</dbReference>
<feature type="domain" description="RNA polymerase sigma factor 70 region 4 type 2" evidence="9">
    <location>
        <begin position="143"/>
        <end position="184"/>
    </location>
</feature>
<protein>
    <recommendedName>
        <fullName evidence="2">RNA polymerase sigma factor SigS</fullName>
    </recommendedName>
</protein>
<evidence type="ECO:0000256" key="4">
    <source>
        <dbReference type="ARBA" id="ARBA00023082"/>
    </source>
</evidence>
<accession>A0A1M4V230</accession>
<name>A0A1M4V230_9LACT</name>
<gene>
    <name evidence="10" type="ORF">SAMN02745249_00802</name>
</gene>
<dbReference type="SUPFAM" id="SSF46894">
    <property type="entry name" value="C-terminal effector domain of the bipartite response regulators"/>
    <property type="match status" value="1"/>
</dbReference>
<dbReference type="PANTHER" id="PTHR43133">
    <property type="entry name" value="RNA POLYMERASE ECF-TYPE SIGMA FACTO"/>
    <property type="match status" value="1"/>
</dbReference>
<dbReference type="InterPro" id="IPR013249">
    <property type="entry name" value="RNA_pol_sigma70_r4_t2"/>
</dbReference>
<dbReference type="InterPro" id="IPR016032">
    <property type="entry name" value="Sig_transdc_resp-reg_C-effctor"/>
</dbReference>
<dbReference type="InterPro" id="IPR013325">
    <property type="entry name" value="RNA_pol_sigma_r2"/>
</dbReference>
<dbReference type="GO" id="GO:0006352">
    <property type="term" value="P:DNA-templated transcription initiation"/>
    <property type="evidence" value="ECO:0007669"/>
    <property type="project" value="InterPro"/>
</dbReference>